<proteinExistence type="predicted"/>
<evidence type="ECO:0000256" key="1">
    <source>
        <dbReference type="SAM" id="MobiDB-lite"/>
    </source>
</evidence>
<name>A0A0N4ZGF6_PARTI</name>
<dbReference type="Proteomes" id="UP000038045">
    <property type="component" value="Unplaced"/>
</dbReference>
<evidence type="ECO:0000313" key="3">
    <source>
        <dbReference type="WBParaSite" id="PTRK_0000686500.1"/>
    </source>
</evidence>
<feature type="region of interest" description="Disordered" evidence="1">
    <location>
        <begin position="195"/>
        <end position="242"/>
    </location>
</feature>
<dbReference type="WBParaSite" id="PTRK_0000686500.1">
    <property type="protein sequence ID" value="PTRK_0000686500.1"/>
    <property type="gene ID" value="PTRK_0000686500"/>
</dbReference>
<evidence type="ECO:0000313" key="2">
    <source>
        <dbReference type="Proteomes" id="UP000038045"/>
    </source>
</evidence>
<keyword evidence="2" id="KW-1185">Reference proteome</keyword>
<protein>
    <submittedName>
        <fullName evidence="3">Tnp_DDE_dom domain-containing protein</fullName>
    </submittedName>
</protein>
<accession>A0A0N4ZGF6</accession>
<dbReference type="AlphaFoldDB" id="A0A0N4ZGF6"/>
<sequence>NASHVTRSAEDATDLNRPCRERVARAREIALQRRRDTEARAPYLLGAKEKMDTRGTTPMMCPAVGPSATATCAASTRRVSAIPAGKVALTVITNPPKELPRVCSNKSSIAIPLEAGAKHAQHYQYRSEEWQAHYGHGRNTVEGFNAYLKDGATFNLADPRRRRLRGATAQFLLATVTVVAANMAKISEFINKKVERAPGSADEPAAPEAQKNRTRRSSTAQRIREQERGRGRLRPQNSPLRT</sequence>
<organism evidence="2 3">
    <name type="scientific">Parastrongyloides trichosuri</name>
    <name type="common">Possum-specific nematode worm</name>
    <dbReference type="NCBI Taxonomy" id="131310"/>
    <lineage>
        <taxon>Eukaryota</taxon>
        <taxon>Metazoa</taxon>
        <taxon>Ecdysozoa</taxon>
        <taxon>Nematoda</taxon>
        <taxon>Chromadorea</taxon>
        <taxon>Rhabditida</taxon>
        <taxon>Tylenchina</taxon>
        <taxon>Panagrolaimomorpha</taxon>
        <taxon>Strongyloidoidea</taxon>
        <taxon>Strongyloididae</taxon>
        <taxon>Parastrongyloides</taxon>
    </lineage>
</organism>
<reference evidence="3" key="1">
    <citation type="submission" date="2017-02" db="UniProtKB">
        <authorList>
            <consortium name="WormBaseParasite"/>
        </authorList>
    </citation>
    <scope>IDENTIFICATION</scope>
</reference>